<feature type="domain" description="Muconolactone isomerase" evidence="2">
    <location>
        <begin position="1"/>
        <end position="93"/>
    </location>
</feature>
<accession>A0A1X2A2U6</accession>
<evidence type="ECO:0000259" key="2">
    <source>
        <dbReference type="Pfam" id="PF02426"/>
    </source>
</evidence>
<dbReference type="InterPro" id="IPR011008">
    <property type="entry name" value="Dimeric_a/b-barrel"/>
</dbReference>
<keyword evidence="3" id="KW-0413">Isomerase</keyword>
<proteinExistence type="predicted"/>
<feature type="region of interest" description="Disordered" evidence="1">
    <location>
        <begin position="82"/>
        <end position="102"/>
    </location>
</feature>
<dbReference type="Proteomes" id="UP000193781">
    <property type="component" value="Unassembled WGS sequence"/>
</dbReference>
<comment type="caution">
    <text evidence="3">The sequence shown here is derived from an EMBL/GenBank/DDBJ whole genome shotgun (WGS) entry which is preliminary data.</text>
</comment>
<evidence type="ECO:0000313" key="4">
    <source>
        <dbReference type="Proteomes" id="UP000193781"/>
    </source>
</evidence>
<dbReference type="InterPro" id="IPR026029">
    <property type="entry name" value="MLI_dom"/>
</dbReference>
<keyword evidence="4" id="KW-1185">Reference proteome</keyword>
<organism evidence="3 4">
    <name type="scientific">Mycobacterium nebraskense</name>
    <dbReference type="NCBI Taxonomy" id="244292"/>
    <lineage>
        <taxon>Bacteria</taxon>
        <taxon>Bacillati</taxon>
        <taxon>Actinomycetota</taxon>
        <taxon>Actinomycetes</taxon>
        <taxon>Mycobacteriales</taxon>
        <taxon>Mycobacteriaceae</taxon>
        <taxon>Mycobacterium</taxon>
    </lineage>
</organism>
<name>A0A1X2A2U6_9MYCO</name>
<dbReference type="STRING" id="244292.ABW17_07945"/>
<dbReference type="Pfam" id="PF02426">
    <property type="entry name" value="MIase"/>
    <property type="match status" value="1"/>
</dbReference>
<dbReference type="AlphaFoldDB" id="A0A1X2A2U6"/>
<sequence>MEFLVTMTTHVPAGTPPEAVDDVRAREAAHSSELAAQGHLLRLWRPPLQPGEWRTLGLFAAADADRLEEVLASMPLRVWRTDEVTPLAPHPNDPAAASSETR</sequence>
<evidence type="ECO:0000256" key="1">
    <source>
        <dbReference type="SAM" id="MobiDB-lite"/>
    </source>
</evidence>
<dbReference type="SUPFAM" id="SSF54909">
    <property type="entry name" value="Dimeric alpha+beta barrel"/>
    <property type="match status" value="1"/>
</dbReference>
<reference evidence="3 4" key="1">
    <citation type="submission" date="2016-01" db="EMBL/GenBank/DDBJ databases">
        <title>The new phylogeny of the genus Mycobacterium.</title>
        <authorList>
            <person name="Tarcisio F."/>
            <person name="Conor M."/>
            <person name="Antonella G."/>
            <person name="Elisabetta G."/>
            <person name="Giulia F.S."/>
            <person name="Sara T."/>
            <person name="Anna F."/>
            <person name="Clotilde B."/>
            <person name="Roberto B."/>
            <person name="Veronica D.S."/>
            <person name="Fabio R."/>
            <person name="Monica P."/>
            <person name="Olivier J."/>
            <person name="Enrico T."/>
            <person name="Nicola S."/>
        </authorList>
    </citation>
    <scope>NUCLEOTIDE SEQUENCE [LARGE SCALE GENOMIC DNA]</scope>
    <source>
        <strain evidence="3 4">DSM 44803</strain>
    </source>
</reference>
<protein>
    <submittedName>
        <fullName evidence="3">Muconolactone delta-isomerase</fullName>
    </submittedName>
</protein>
<gene>
    <name evidence="3" type="ORF">AWC17_22250</name>
</gene>
<dbReference type="EMBL" id="LQPH01000008">
    <property type="protein sequence ID" value="ORW35125.1"/>
    <property type="molecule type" value="Genomic_DNA"/>
</dbReference>
<dbReference type="Gene3D" id="3.30.70.1060">
    <property type="entry name" value="Dimeric alpha+beta barrel"/>
    <property type="match status" value="1"/>
</dbReference>
<dbReference type="GO" id="GO:0016853">
    <property type="term" value="F:isomerase activity"/>
    <property type="evidence" value="ECO:0007669"/>
    <property type="project" value="UniProtKB-KW"/>
</dbReference>
<dbReference type="OrthoDB" id="4426588at2"/>
<evidence type="ECO:0000313" key="3">
    <source>
        <dbReference type="EMBL" id="ORW35125.1"/>
    </source>
</evidence>